<dbReference type="AlphaFoldDB" id="A0A392P7J3"/>
<keyword evidence="2" id="KW-1185">Reference proteome</keyword>
<evidence type="ECO:0000313" key="1">
    <source>
        <dbReference type="EMBL" id="MCI06865.1"/>
    </source>
</evidence>
<comment type="caution">
    <text evidence="1">The sequence shown here is derived from an EMBL/GenBank/DDBJ whole genome shotgun (WGS) entry which is preliminary data.</text>
</comment>
<dbReference type="EMBL" id="LXQA010063346">
    <property type="protein sequence ID" value="MCI06865.1"/>
    <property type="molecule type" value="Genomic_DNA"/>
</dbReference>
<name>A0A392P7J3_9FABA</name>
<accession>A0A392P7J3</accession>
<proteinExistence type="predicted"/>
<protein>
    <submittedName>
        <fullName evidence="1">Uncharacterized protein</fullName>
    </submittedName>
</protein>
<reference evidence="1 2" key="1">
    <citation type="journal article" date="2018" name="Front. Plant Sci.">
        <title>Red Clover (Trifolium pratense) and Zigzag Clover (T. medium) - A Picture of Genomic Similarities and Differences.</title>
        <authorList>
            <person name="Dluhosova J."/>
            <person name="Istvanek J."/>
            <person name="Nedelnik J."/>
            <person name="Repkova J."/>
        </authorList>
    </citation>
    <scope>NUCLEOTIDE SEQUENCE [LARGE SCALE GENOMIC DNA]</scope>
    <source>
        <strain evidence="2">cv. 10/8</strain>
        <tissue evidence="1">Leaf</tissue>
    </source>
</reference>
<dbReference type="Proteomes" id="UP000265520">
    <property type="component" value="Unassembled WGS sequence"/>
</dbReference>
<organism evidence="1 2">
    <name type="scientific">Trifolium medium</name>
    <dbReference type="NCBI Taxonomy" id="97028"/>
    <lineage>
        <taxon>Eukaryota</taxon>
        <taxon>Viridiplantae</taxon>
        <taxon>Streptophyta</taxon>
        <taxon>Embryophyta</taxon>
        <taxon>Tracheophyta</taxon>
        <taxon>Spermatophyta</taxon>
        <taxon>Magnoliopsida</taxon>
        <taxon>eudicotyledons</taxon>
        <taxon>Gunneridae</taxon>
        <taxon>Pentapetalae</taxon>
        <taxon>rosids</taxon>
        <taxon>fabids</taxon>
        <taxon>Fabales</taxon>
        <taxon>Fabaceae</taxon>
        <taxon>Papilionoideae</taxon>
        <taxon>50 kb inversion clade</taxon>
        <taxon>NPAAA clade</taxon>
        <taxon>Hologalegina</taxon>
        <taxon>IRL clade</taxon>
        <taxon>Trifolieae</taxon>
        <taxon>Trifolium</taxon>
    </lineage>
</organism>
<feature type="non-terminal residue" evidence="1">
    <location>
        <position position="1"/>
    </location>
</feature>
<sequence>VDNMYGRTIALGQVYGRDQVVEKLYVLVDAMIIKLLQIHLLKSSAKG</sequence>
<evidence type="ECO:0000313" key="2">
    <source>
        <dbReference type="Proteomes" id="UP000265520"/>
    </source>
</evidence>